<dbReference type="InterPro" id="IPR001188">
    <property type="entry name" value="Sperm_putr-bd"/>
</dbReference>
<dbReference type="CDD" id="cd13590">
    <property type="entry name" value="PBP2_PotD_PotF_like"/>
    <property type="match status" value="1"/>
</dbReference>
<dbReference type="GO" id="GO:0015846">
    <property type="term" value="P:polyamine transport"/>
    <property type="evidence" value="ECO:0007669"/>
    <property type="project" value="InterPro"/>
</dbReference>
<evidence type="ECO:0000313" key="6">
    <source>
        <dbReference type="Proteomes" id="UP001164390"/>
    </source>
</evidence>
<dbReference type="KEGG" id="sgrg:L0C25_08125"/>
<comment type="subcellular location">
    <subcellularLocation>
        <location evidence="1">Periplasm</location>
    </subcellularLocation>
</comment>
<dbReference type="InterPro" id="IPR006059">
    <property type="entry name" value="SBP"/>
</dbReference>
<dbReference type="PROSITE" id="PS51318">
    <property type="entry name" value="TAT"/>
    <property type="match status" value="1"/>
</dbReference>
<sequence>MNLRPDLEVPRPSRRSLLTGALALGASFALPGCAYIRDDAPTDAPLPPSAKAEIDGDLVYFNWADYLAPSVVKGFQKEYGVEVIESNYDSMEGMYAKLAAGNQYDIVFPIAKWVVKLRQEGKLRSIDPAELENADQVFYSGSYFNDPWYDPGSKVSVPFTVYKTGIGWRTDKVSSMTNSWKDLWNDEARGRIFTLDDQDEALGMAALLLGYDVNTAATSELDEIKDLLLSQKEYLRAYSSDDINNMTSGDAWIHHMWSGDFLYLREALADDPTSFDFQAPDEGVPINSDTYAIPENARHPGTAMLFIDYLLRPENAIENMNYLFYPFPVKDALPAFADLAKSVPACNVEVSDLENENVFRLLATDEVQRRAAVWTEVKAG</sequence>
<keyword evidence="3" id="KW-0732">Signal</keyword>
<gene>
    <name evidence="5" type="ORF">L0C25_08125</name>
</gene>
<dbReference type="GO" id="GO:0042597">
    <property type="term" value="C:periplasmic space"/>
    <property type="evidence" value="ECO:0007669"/>
    <property type="project" value="UniProtKB-SubCell"/>
</dbReference>
<dbReference type="InterPro" id="IPR006311">
    <property type="entry name" value="TAT_signal"/>
</dbReference>
<protein>
    <submittedName>
        <fullName evidence="5">Spermidine/putrescine ABC transporter substrate-binding protein</fullName>
    </submittedName>
</protein>
<dbReference type="EMBL" id="CP094970">
    <property type="protein sequence ID" value="UYM07031.1"/>
    <property type="molecule type" value="Genomic_DNA"/>
</dbReference>
<dbReference type="Gene3D" id="3.40.190.10">
    <property type="entry name" value="Periplasmic binding protein-like II"/>
    <property type="match status" value="2"/>
</dbReference>
<dbReference type="PRINTS" id="PR00909">
    <property type="entry name" value="SPERMDNBNDNG"/>
</dbReference>
<evidence type="ECO:0000313" key="5">
    <source>
        <dbReference type="EMBL" id="UYM07031.1"/>
    </source>
</evidence>
<proteinExistence type="predicted"/>
<evidence type="ECO:0000256" key="2">
    <source>
        <dbReference type="ARBA" id="ARBA00022448"/>
    </source>
</evidence>
<evidence type="ECO:0000256" key="3">
    <source>
        <dbReference type="ARBA" id="ARBA00022729"/>
    </source>
</evidence>
<keyword evidence="2" id="KW-0813">Transport</keyword>
<accession>A0AA46YN19</accession>
<evidence type="ECO:0000256" key="1">
    <source>
        <dbReference type="ARBA" id="ARBA00004418"/>
    </source>
</evidence>
<dbReference type="Proteomes" id="UP001164390">
    <property type="component" value="Chromosome"/>
</dbReference>
<dbReference type="RefSeq" id="WP_271635975.1">
    <property type="nucleotide sequence ID" value="NZ_CP094970.1"/>
</dbReference>
<dbReference type="PANTHER" id="PTHR30222:SF17">
    <property type="entry name" value="SPERMIDINE_PUTRESCINE-BINDING PERIPLASMIC PROTEIN"/>
    <property type="match status" value="1"/>
</dbReference>
<dbReference type="SUPFAM" id="SSF53850">
    <property type="entry name" value="Periplasmic binding protein-like II"/>
    <property type="match status" value="1"/>
</dbReference>
<reference evidence="5" key="1">
    <citation type="submission" date="2022-01" db="EMBL/GenBank/DDBJ databases">
        <title>Nocardioidaceae gen. sp. A5X3R13.</title>
        <authorList>
            <person name="Lopez Marin M.A."/>
            <person name="Uhlik O."/>
        </authorList>
    </citation>
    <scope>NUCLEOTIDE SEQUENCE</scope>
    <source>
        <strain evidence="5">A5X3R13</strain>
    </source>
</reference>
<dbReference type="AlphaFoldDB" id="A0AA46YN19"/>
<dbReference type="PANTHER" id="PTHR30222">
    <property type="entry name" value="SPERMIDINE/PUTRESCINE-BINDING PERIPLASMIC PROTEIN"/>
    <property type="match status" value="1"/>
</dbReference>
<dbReference type="Pfam" id="PF13416">
    <property type="entry name" value="SBP_bac_8"/>
    <property type="match status" value="1"/>
</dbReference>
<keyword evidence="4" id="KW-0574">Periplasm</keyword>
<name>A0AA46YN19_9ACTN</name>
<organism evidence="5 6">
    <name type="scientific">Solicola gregarius</name>
    <dbReference type="NCBI Taxonomy" id="2908642"/>
    <lineage>
        <taxon>Bacteria</taxon>
        <taxon>Bacillati</taxon>
        <taxon>Actinomycetota</taxon>
        <taxon>Actinomycetes</taxon>
        <taxon>Propionibacteriales</taxon>
        <taxon>Nocardioidaceae</taxon>
        <taxon>Solicola</taxon>
    </lineage>
</organism>
<keyword evidence="6" id="KW-1185">Reference proteome</keyword>
<evidence type="ECO:0000256" key="4">
    <source>
        <dbReference type="ARBA" id="ARBA00022764"/>
    </source>
</evidence>
<dbReference type="GO" id="GO:0019808">
    <property type="term" value="F:polyamine binding"/>
    <property type="evidence" value="ECO:0007669"/>
    <property type="project" value="InterPro"/>
</dbReference>